<proteinExistence type="predicted"/>
<evidence type="ECO:0000313" key="4">
    <source>
        <dbReference type="EMBL" id="GGY72139.1"/>
    </source>
</evidence>
<organism evidence="4 5">
    <name type="scientific">Cellvibrio zantedeschiae</name>
    <dbReference type="NCBI Taxonomy" id="1237077"/>
    <lineage>
        <taxon>Bacteria</taxon>
        <taxon>Pseudomonadati</taxon>
        <taxon>Pseudomonadota</taxon>
        <taxon>Gammaproteobacteria</taxon>
        <taxon>Cellvibrionales</taxon>
        <taxon>Cellvibrionaceae</taxon>
        <taxon>Cellvibrio</taxon>
    </lineage>
</organism>
<dbReference type="InterPro" id="IPR029787">
    <property type="entry name" value="Nucleotide_cyclase"/>
</dbReference>
<dbReference type="Gene3D" id="3.30.450.20">
    <property type="entry name" value="PAS domain"/>
    <property type="match status" value="1"/>
</dbReference>
<evidence type="ECO:0000259" key="3">
    <source>
        <dbReference type="PROSITE" id="PS50887"/>
    </source>
</evidence>
<dbReference type="EMBL" id="BMYZ01000001">
    <property type="protein sequence ID" value="GGY72139.1"/>
    <property type="molecule type" value="Genomic_DNA"/>
</dbReference>
<dbReference type="RefSeq" id="WP_189417432.1">
    <property type="nucleotide sequence ID" value="NZ_BMYZ01000001.1"/>
</dbReference>
<dbReference type="Gene3D" id="3.30.70.270">
    <property type="match status" value="1"/>
</dbReference>
<sequence>MTQIPPEVSSQLLLDSITANAIGLVVLNSDNKILFHNGIFAELLQFEEISLVGQNFDEAITWVYNHRKNSNTESNSLQKWLSHANENLQFDTELDGRWLSIAKQTHANGLITLLCSDITQQKNAELSLRDTKAEIEVLALTDELTGLANRRYFIRHLEREINRSRRNHHPLCLAILDIDFFKNINDTFGHAVGDKMLMHFSQFLQTHFRASDFVGRLGDAEFAIILPETKIDDALQVVERAINSLTNEELSDIQYSFSAGIASFPGELTIDSNWLLTQADKALHIAKSGGGAKVVSGASD</sequence>
<dbReference type="PANTHER" id="PTHR45138">
    <property type="entry name" value="REGULATORY COMPONENTS OF SENSORY TRANSDUCTION SYSTEM"/>
    <property type="match status" value="1"/>
</dbReference>
<gene>
    <name evidence="4" type="ORF">GCM10011613_16370</name>
</gene>
<keyword evidence="5" id="KW-1185">Reference proteome</keyword>
<name>A0ABQ3B1W1_9GAMM</name>
<dbReference type="InterPro" id="IPR035965">
    <property type="entry name" value="PAS-like_dom_sf"/>
</dbReference>
<dbReference type="CDD" id="cd01949">
    <property type="entry name" value="GGDEF"/>
    <property type="match status" value="1"/>
</dbReference>
<dbReference type="InterPro" id="IPR043128">
    <property type="entry name" value="Rev_trsase/Diguanyl_cyclase"/>
</dbReference>
<dbReference type="Proteomes" id="UP000619761">
    <property type="component" value="Unassembled WGS sequence"/>
</dbReference>
<dbReference type="Pfam" id="PF12860">
    <property type="entry name" value="PAS_7"/>
    <property type="match status" value="1"/>
</dbReference>
<evidence type="ECO:0000313" key="5">
    <source>
        <dbReference type="Proteomes" id="UP000619761"/>
    </source>
</evidence>
<protein>
    <recommendedName>
        <fullName evidence="1">diguanylate cyclase</fullName>
        <ecNumber evidence="1">2.7.7.65</ecNumber>
    </recommendedName>
</protein>
<dbReference type="SMART" id="SM00267">
    <property type="entry name" value="GGDEF"/>
    <property type="match status" value="1"/>
</dbReference>
<reference evidence="5" key="1">
    <citation type="journal article" date="2019" name="Int. J. Syst. Evol. Microbiol.">
        <title>The Global Catalogue of Microorganisms (GCM) 10K type strain sequencing project: providing services to taxonomists for standard genome sequencing and annotation.</title>
        <authorList>
            <consortium name="The Broad Institute Genomics Platform"/>
            <consortium name="The Broad Institute Genome Sequencing Center for Infectious Disease"/>
            <person name="Wu L."/>
            <person name="Ma J."/>
        </authorList>
    </citation>
    <scope>NUCLEOTIDE SEQUENCE [LARGE SCALE GENOMIC DNA]</scope>
    <source>
        <strain evidence="5">KCTC 32239</strain>
    </source>
</reference>
<comment type="caution">
    <text evidence="4">The sequence shown here is derived from an EMBL/GenBank/DDBJ whole genome shotgun (WGS) entry which is preliminary data.</text>
</comment>
<dbReference type="EC" id="2.7.7.65" evidence="1"/>
<accession>A0ABQ3B1W1</accession>
<feature type="domain" description="GGDEF" evidence="3">
    <location>
        <begin position="169"/>
        <end position="299"/>
    </location>
</feature>
<dbReference type="InterPro" id="IPR050469">
    <property type="entry name" value="Diguanylate_Cyclase"/>
</dbReference>
<dbReference type="PROSITE" id="PS50887">
    <property type="entry name" value="GGDEF"/>
    <property type="match status" value="1"/>
</dbReference>
<evidence type="ECO:0000256" key="1">
    <source>
        <dbReference type="ARBA" id="ARBA00012528"/>
    </source>
</evidence>
<evidence type="ECO:0000256" key="2">
    <source>
        <dbReference type="ARBA" id="ARBA00034247"/>
    </source>
</evidence>
<dbReference type="InterPro" id="IPR000160">
    <property type="entry name" value="GGDEF_dom"/>
</dbReference>
<dbReference type="SUPFAM" id="SSF55785">
    <property type="entry name" value="PYP-like sensor domain (PAS domain)"/>
    <property type="match status" value="1"/>
</dbReference>
<dbReference type="SUPFAM" id="SSF55073">
    <property type="entry name" value="Nucleotide cyclase"/>
    <property type="match status" value="1"/>
</dbReference>
<dbReference type="NCBIfam" id="TIGR00254">
    <property type="entry name" value="GGDEF"/>
    <property type="match status" value="1"/>
</dbReference>
<comment type="catalytic activity">
    <reaction evidence="2">
        <text>2 GTP = 3',3'-c-di-GMP + 2 diphosphate</text>
        <dbReference type="Rhea" id="RHEA:24898"/>
        <dbReference type="ChEBI" id="CHEBI:33019"/>
        <dbReference type="ChEBI" id="CHEBI:37565"/>
        <dbReference type="ChEBI" id="CHEBI:58805"/>
        <dbReference type="EC" id="2.7.7.65"/>
    </reaction>
</comment>
<dbReference type="Pfam" id="PF00990">
    <property type="entry name" value="GGDEF"/>
    <property type="match status" value="1"/>
</dbReference>
<dbReference type="PANTHER" id="PTHR45138:SF9">
    <property type="entry name" value="DIGUANYLATE CYCLASE DGCM-RELATED"/>
    <property type="match status" value="1"/>
</dbReference>